<evidence type="ECO:0000313" key="1">
    <source>
        <dbReference type="EMBL" id="GMF05572.1"/>
    </source>
</evidence>
<keyword evidence="2" id="KW-1185">Reference proteome</keyword>
<name>A0ACB5UC95_AMBMO</name>
<protein>
    <submittedName>
        <fullName evidence="1">Unnamed protein product</fullName>
    </submittedName>
</protein>
<dbReference type="Proteomes" id="UP001165064">
    <property type="component" value="Unassembled WGS sequence"/>
</dbReference>
<reference evidence="1" key="1">
    <citation type="submission" date="2023-04" db="EMBL/GenBank/DDBJ databases">
        <title>Ambrosiozyma monospora NBRC 10751.</title>
        <authorList>
            <person name="Ichikawa N."/>
            <person name="Sato H."/>
            <person name="Tonouchi N."/>
        </authorList>
    </citation>
    <scope>NUCLEOTIDE SEQUENCE</scope>
    <source>
        <strain evidence="1">NBRC 10751</strain>
    </source>
</reference>
<dbReference type="EMBL" id="BSXS01014501">
    <property type="protein sequence ID" value="GMF05572.1"/>
    <property type="molecule type" value="Genomic_DNA"/>
</dbReference>
<proteinExistence type="predicted"/>
<sequence>MYNLSVPENIVAIEPSLCHKKYIKGDTITSIKPVSNKDQTYLLTMKDSGYYVIQISSLPDLIVLEDNKIQKGFVYGGFYSPDADLILYGFKSDYFFIWNETKQFEIVRKICGGPHRQWSLSHHYEGSNLRYRFIFTRSSDIELVQNGKFSHPDVLAAGLHGREIRDMAVVDTKDPTNKLLITGSEDTTIKVSTLTKDGNAKLHWSQRQHGSGLQSVHCVNENYIISSSAREELFLWK</sequence>
<organism evidence="1 2">
    <name type="scientific">Ambrosiozyma monospora</name>
    <name type="common">Yeast</name>
    <name type="synonym">Endomycopsis monosporus</name>
    <dbReference type="NCBI Taxonomy" id="43982"/>
    <lineage>
        <taxon>Eukaryota</taxon>
        <taxon>Fungi</taxon>
        <taxon>Dikarya</taxon>
        <taxon>Ascomycota</taxon>
        <taxon>Saccharomycotina</taxon>
        <taxon>Pichiomycetes</taxon>
        <taxon>Pichiales</taxon>
        <taxon>Pichiaceae</taxon>
        <taxon>Ambrosiozyma</taxon>
    </lineage>
</organism>
<comment type="caution">
    <text evidence="1">The sequence shown here is derived from an EMBL/GenBank/DDBJ whole genome shotgun (WGS) entry which is preliminary data.</text>
</comment>
<gene>
    <name evidence="1" type="ORF">Amon02_001238300</name>
</gene>
<evidence type="ECO:0000313" key="2">
    <source>
        <dbReference type="Proteomes" id="UP001165064"/>
    </source>
</evidence>
<accession>A0ACB5UC95</accession>